<organism evidence="1 2">
    <name type="scientific">Holospora curviuscula</name>
    <dbReference type="NCBI Taxonomy" id="1082868"/>
    <lineage>
        <taxon>Bacteria</taxon>
        <taxon>Pseudomonadati</taxon>
        <taxon>Pseudomonadota</taxon>
        <taxon>Alphaproteobacteria</taxon>
        <taxon>Holosporales</taxon>
        <taxon>Holosporaceae</taxon>
        <taxon>Holospora</taxon>
    </lineage>
</organism>
<dbReference type="AlphaFoldDB" id="A0A2S5R7L6"/>
<protein>
    <submittedName>
        <fullName evidence="1">Uncharacterized protein</fullName>
    </submittedName>
</protein>
<evidence type="ECO:0000313" key="1">
    <source>
        <dbReference type="EMBL" id="PPE03304.1"/>
    </source>
</evidence>
<sequence>MRCRQIQSVNGVIDISKKHARKRLGCKRRIHYAKIELFFKDNTNTRLKSIETEFAISERYTAVVLKQLEFGDKKIFSFKGAEQENQDEYLEVIKDIPEHSLVYMNASSINTAR</sequence>
<dbReference type="Proteomes" id="UP000239425">
    <property type="component" value="Unassembled WGS sequence"/>
</dbReference>
<name>A0A2S5R7L6_9PROT</name>
<gene>
    <name evidence="1" type="ORF">HCUR_01259</name>
</gene>
<evidence type="ECO:0000313" key="2">
    <source>
        <dbReference type="Proteomes" id="UP000239425"/>
    </source>
</evidence>
<comment type="caution">
    <text evidence="1">The sequence shown here is derived from an EMBL/GenBank/DDBJ whole genome shotgun (WGS) entry which is preliminary data.</text>
</comment>
<reference evidence="1 2" key="1">
    <citation type="submission" date="2017-11" db="EMBL/GenBank/DDBJ databases">
        <title>Comparative genomic analysis of Holospora spp., intranuclear symbionts of paramecia.</title>
        <authorList>
            <person name="Garushyants S.K."/>
            <person name="Beliavskaya A."/>
            <person name="Malko D.B."/>
            <person name="Logacheva M.D."/>
            <person name="Rautian M.S."/>
            <person name="Gelfand M.S."/>
        </authorList>
    </citation>
    <scope>NUCLEOTIDE SEQUENCE [LARGE SCALE GENOMIC DNA]</scope>
    <source>
        <strain evidence="2">02AZ16</strain>
    </source>
</reference>
<dbReference type="EMBL" id="PHHC01000115">
    <property type="protein sequence ID" value="PPE03304.1"/>
    <property type="molecule type" value="Genomic_DNA"/>
</dbReference>
<keyword evidence="2" id="KW-1185">Reference proteome</keyword>
<proteinExistence type="predicted"/>
<accession>A0A2S5R7L6</accession>